<evidence type="ECO:0000313" key="9">
    <source>
        <dbReference type="Proteomes" id="UP000527315"/>
    </source>
</evidence>
<keyword evidence="2" id="KW-0479">Metal-binding</keyword>
<evidence type="ECO:0000259" key="5">
    <source>
        <dbReference type="SMART" id="SM00478"/>
    </source>
</evidence>
<dbReference type="CDD" id="cd00056">
    <property type="entry name" value="ENDO3c"/>
    <property type="match status" value="1"/>
</dbReference>
<dbReference type="EMBL" id="DUFJ01000041">
    <property type="protein sequence ID" value="HIH32920.1"/>
    <property type="molecule type" value="Genomic_DNA"/>
</dbReference>
<dbReference type="SMART" id="SM00478">
    <property type="entry name" value="ENDO3c"/>
    <property type="match status" value="1"/>
</dbReference>
<protein>
    <submittedName>
        <fullName evidence="6">Endonuclease</fullName>
    </submittedName>
</protein>
<dbReference type="AlphaFoldDB" id="A0A7J4K024"/>
<accession>A0A7J4K024</accession>
<reference evidence="8" key="2">
    <citation type="submission" date="2021-03" db="EMBL/GenBank/DDBJ databases">
        <authorList>
            <person name="Jaffe A."/>
        </authorList>
    </citation>
    <scope>NUCLEOTIDE SEQUENCE</scope>
    <source>
        <strain evidence="8">RIFCSPLOWO2_01_FULL_43_13</strain>
    </source>
</reference>
<name>A0A7J4K024_9ARCH</name>
<reference evidence="8" key="3">
    <citation type="submission" date="2021-05" db="EMBL/GenBank/DDBJ databases">
        <title>Protein family content uncovers lineage relationships and bacterial pathway maintenance mechanisms in DPANN archaea.</title>
        <authorList>
            <person name="Castelle C.J."/>
            <person name="Meheust R."/>
            <person name="Jaffe A.L."/>
            <person name="Seitz K."/>
            <person name="Gong X."/>
            <person name="Baker B.J."/>
            <person name="Banfield J.F."/>
        </authorList>
    </citation>
    <scope>NUCLEOTIDE SEQUENCE</scope>
    <source>
        <strain evidence="8">RIFCSPLOWO2_01_FULL_43_13</strain>
    </source>
</reference>
<organism evidence="6 10">
    <name type="scientific">Candidatus Iainarchaeum sp</name>
    <dbReference type="NCBI Taxonomy" id="3101447"/>
    <lineage>
        <taxon>Archaea</taxon>
        <taxon>Candidatus Iainarchaeota</taxon>
        <taxon>Candidatus Iainarchaeia</taxon>
        <taxon>Candidatus Iainarchaeales</taxon>
        <taxon>Candidatus Iainarchaeaceae</taxon>
        <taxon>Candidatus Iainarchaeum</taxon>
    </lineage>
</organism>
<keyword evidence="6" id="KW-0378">Hydrolase</keyword>
<evidence type="ECO:0000313" key="8">
    <source>
        <dbReference type="EMBL" id="MBS3058032.1"/>
    </source>
</evidence>
<dbReference type="PANTHER" id="PTHR10359">
    <property type="entry name" value="A/G-SPECIFIC ADENINE GLYCOSYLASE/ENDONUCLEASE III"/>
    <property type="match status" value="1"/>
</dbReference>
<dbReference type="EMBL" id="JAGVWB010000007">
    <property type="protein sequence ID" value="MBS3058032.1"/>
    <property type="molecule type" value="Genomic_DNA"/>
</dbReference>
<dbReference type="Proteomes" id="UP000527315">
    <property type="component" value="Unassembled WGS sequence"/>
</dbReference>
<evidence type="ECO:0000313" key="10">
    <source>
        <dbReference type="Proteomes" id="UP000590964"/>
    </source>
</evidence>
<dbReference type="Pfam" id="PF00730">
    <property type="entry name" value="HhH-GPD"/>
    <property type="match status" value="1"/>
</dbReference>
<dbReference type="PANTHER" id="PTHR10359:SF19">
    <property type="entry name" value="DNA REPAIR GLYCOSYLASE MJ1434-RELATED"/>
    <property type="match status" value="1"/>
</dbReference>
<proteinExistence type="predicted"/>
<evidence type="ECO:0000256" key="4">
    <source>
        <dbReference type="ARBA" id="ARBA00023014"/>
    </source>
</evidence>
<dbReference type="GO" id="GO:0051539">
    <property type="term" value="F:4 iron, 4 sulfur cluster binding"/>
    <property type="evidence" value="ECO:0007669"/>
    <property type="project" value="UniProtKB-KW"/>
</dbReference>
<evidence type="ECO:0000313" key="7">
    <source>
        <dbReference type="EMBL" id="HIH32920.1"/>
    </source>
</evidence>
<keyword evidence="4" id="KW-0411">Iron-sulfur</keyword>
<evidence type="ECO:0000256" key="3">
    <source>
        <dbReference type="ARBA" id="ARBA00023004"/>
    </source>
</evidence>
<sequence length="221" mass="25224">MNPLQLCKKLYANYKSQSWWPANSGFEVCVGAILTQNTAWNNVEKAVANLKKAKMLSCEKLADSKLEKIARLIKPSGYYNQKAKSLKLFCQYVQKNYKGSLQRLFSLPVLALRKELLSLHGIGNETADSIILYAAGKPMFVIDAYTKRLNERLPLNPKAETYARLQAFFQSALPKSPRLYNEFHALVVRHCKEACRKKPLCRKCFLKGECEFGKISLKAFY</sequence>
<gene>
    <name evidence="6" type="ORF">HA222_02435</name>
    <name evidence="7" type="ORF">HA227_01575</name>
    <name evidence="8" type="ORF">J4478_01365</name>
</gene>
<dbReference type="EMBL" id="DUFW01000035">
    <property type="protein sequence ID" value="HIH21497.1"/>
    <property type="molecule type" value="Genomic_DNA"/>
</dbReference>
<dbReference type="InterPro" id="IPR003265">
    <property type="entry name" value="HhH-GPD_domain"/>
</dbReference>
<dbReference type="InterPro" id="IPR011257">
    <property type="entry name" value="DNA_glycosylase"/>
</dbReference>
<comment type="caution">
    <text evidence="6">The sequence shown here is derived from an EMBL/GenBank/DDBJ whole genome shotgun (WGS) entry which is preliminary data.</text>
</comment>
<evidence type="ECO:0000256" key="2">
    <source>
        <dbReference type="ARBA" id="ARBA00022723"/>
    </source>
</evidence>
<evidence type="ECO:0000313" key="6">
    <source>
        <dbReference type="EMBL" id="HIH21497.1"/>
    </source>
</evidence>
<keyword evidence="6" id="KW-0540">Nuclease</keyword>
<dbReference type="Proteomes" id="UP000590964">
    <property type="component" value="Unassembled WGS sequence"/>
</dbReference>
<keyword evidence="1" id="KW-0004">4Fe-4S</keyword>
<dbReference type="GO" id="GO:0006284">
    <property type="term" value="P:base-excision repair"/>
    <property type="evidence" value="ECO:0007669"/>
    <property type="project" value="InterPro"/>
</dbReference>
<dbReference type="GO" id="GO:0004519">
    <property type="term" value="F:endonuclease activity"/>
    <property type="evidence" value="ECO:0007669"/>
    <property type="project" value="UniProtKB-KW"/>
</dbReference>
<dbReference type="Gene3D" id="1.10.340.30">
    <property type="entry name" value="Hypothetical protein, domain 2"/>
    <property type="match status" value="1"/>
</dbReference>
<keyword evidence="6" id="KW-0255">Endonuclease</keyword>
<reference evidence="9 10" key="1">
    <citation type="journal article" date="2020" name="bioRxiv">
        <title>A rank-normalized archaeal taxonomy based on genome phylogeny resolves widespread incomplete and uneven classifications.</title>
        <authorList>
            <person name="Rinke C."/>
            <person name="Chuvochina M."/>
            <person name="Mussig A.J."/>
            <person name="Chaumeil P.-A."/>
            <person name="Waite D.W."/>
            <person name="Whitman W.B."/>
            <person name="Parks D.H."/>
            <person name="Hugenholtz P."/>
        </authorList>
    </citation>
    <scope>NUCLEOTIDE SEQUENCE [LARGE SCALE GENOMIC DNA]</scope>
</reference>
<keyword evidence="3" id="KW-0408">Iron</keyword>
<dbReference type="Proteomes" id="UP000680185">
    <property type="component" value="Unassembled WGS sequence"/>
</dbReference>
<dbReference type="GO" id="GO:0046872">
    <property type="term" value="F:metal ion binding"/>
    <property type="evidence" value="ECO:0007669"/>
    <property type="project" value="UniProtKB-KW"/>
</dbReference>
<dbReference type="PIRSF" id="PIRSF001435">
    <property type="entry name" value="Nth"/>
    <property type="match status" value="1"/>
</dbReference>
<feature type="domain" description="HhH-GPD" evidence="5">
    <location>
        <begin position="34"/>
        <end position="193"/>
    </location>
</feature>
<dbReference type="Gene3D" id="1.10.1670.10">
    <property type="entry name" value="Helix-hairpin-Helix base-excision DNA repair enzymes (C-terminal)"/>
    <property type="match status" value="1"/>
</dbReference>
<evidence type="ECO:0000256" key="1">
    <source>
        <dbReference type="ARBA" id="ARBA00022485"/>
    </source>
</evidence>
<dbReference type="InterPro" id="IPR023170">
    <property type="entry name" value="HhH_base_excis_C"/>
</dbReference>
<dbReference type="SUPFAM" id="SSF48150">
    <property type="entry name" value="DNA-glycosylase"/>
    <property type="match status" value="1"/>
</dbReference>